<proteinExistence type="predicted"/>
<dbReference type="NCBIfam" id="TIGR00756">
    <property type="entry name" value="PPR"/>
    <property type="match status" value="1"/>
</dbReference>
<evidence type="ECO:0008006" key="4">
    <source>
        <dbReference type="Google" id="ProtNLM"/>
    </source>
</evidence>
<dbReference type="EMBL" id="JAGFBR010000011">
    <property type="protein sequence ID" value="KAH0458816.1"/>
    <property type="molecule type" value="Genomic_DNA"/>
</dbReference>
<dbReference type="PANTHER" id="PTHR47926">
    <property type="entry name" value="PENTATRICOPEPTIDE REPEAT-CONTAINING PROTEIN"/>
    <property type="match status" value="1"/>
</dbReference>
<organism evidence="2 3">
    <name type="scientific">Dendrobium chrysotoxum</name>
    <name type="common">Orchid</name>
    <dbReference type="NCBI Taxonomy" id="161865"/>
    <lineage>
        <taxon>Eukaryota</taxon>
        <taxon>Viridiplantae</taxon>
        <taxon>Streptophyta</taxon>
        <taxon>Embryophyta</taxon>
        <taxon>Tracheophyta</taxon>
        <taxon>Spermatophyta</taxon>
        <taxon>Magnoliopsida</taxon>
        <taxon>Liliopsida</taxon>
        <taxon>Asparagales</taxon>
        <taxon>Orchidaceae</taxon>
        <taxon>Epidendroideae</taxon>
        <taxon>Malaxideae</taxon>
        <taxon>Dendrobiinae</taxon>
        <taxon>Dendrobium</taxon>
    </lineage>
</organism>
<dbReference type="Proteomes" id="UP000775213">
    <property type="component" value="Unassembled WGS sequence"/>
</dbReference>
<protein>
    <recommendedName>
        <fullName evidence="4">Pentatricopeptide repeat-containing protein</fullName>
    </recommendedName>
</protein>
<dbReference type="Pfam" id="PF12854">
    <property type="entry name" value="PPR_1"/>
    <property type="match status" value="1"/>
</dbReference>
<dbReference type="Gene3D" id="1.25.40.10">
    <property type="entry name" value="Tetratricopeptide repeat domain"/>
    <property type="match status" value="1"/>
</dbReference>
<evidence type="ECO:0000256" key="1">
    <source>
        <dbReference type="ARBA" id="ARBA00022737"/>
    </source>
</evidence>
<dbReference type="InterPro" id="IPR046960">
    <property type="entry name" value="PPR_At4g14850-like_plant"/>
</dbReference>
<name>A0AAV7GQC7_DENCH</name>
<dbReference type="GO" id="GO:0003723">
    <property type="term" value="F:RNA binding"/>
    <property type="evidence" value="ECO:0007669"/>
    <property type="project" value="InterPro"/>
</dbReference>
<dbReference type="Pfam" id="PF01535">
    <property type="entry name" value="PPR"/>
    <property type="match status" value="1"/>
</dbReference>
<reference evidence="2 3" key="1">
    <citation type="journal article" date="2021" name="Hortic Res">
        <title>Chromosome-scale assembly of the Dendrobium chrysotoxum genome enhances the understanding of orchid evolution.</title>
        <authorList>
            <person name="Zhang Y."/>
            <person name="Zhang G.Q."/>
            <person name="Zhang D."/>
            <person name="Liu X.D."/>
            <person name="Xu X.Y."/>
            <person name="Sun W.H."/>
            <person name="Yu X."/>
            <person name="Zhu X."/>
            <person name="Wang Z.W."/>
            <person name="Zhao X."/>
            <person name="Zhong W.Y."/>
            <person name="Chen H."/>
            <person name="Yin W.L."/>
            <person name="Huang T."/>
            <person name="Niu S.C."/>
            <person name="Liu Z.J."/>
        </authorList>
    </citation>
    <scope>NUCLEOTIDE SEQUENCE [LARGE SCALE GENOMIC DNA]</scope>
    <source>
        <strain evidence="2">Lindl</strain>
    </source>
</reference>
<gene>
    <name evidence="2" type="ORF">IEQ34_011630</name>
</gene>
<accession>A0AAV7GQC7</accession>
<dbReference type="InterPro" id="IPR002885">
    <property type="entry name" value="PPR_rpt"/>
</dbReference>
<evidence type="ECO:0000313" key="2">
    <source>
        <dbReference type="EMBL" id="KAH0458816.1"/>
    </source>
</evidence>
<dbReference type="GO" id="GO:0009451">
    <property type="term" value="P:RNA modification"/>
    <property type="evidence" value="ECO:0007669"/>
    <property type="project" value="InterPro"/>
</dbReference>
<keyword evidence="1" id="KW-0677">Repeat</keyword>
<keyword evidence="3" id="KW-1185">Reference proteome</keyword>
<sequence length="314" mass="35149">MIGGFSRNGLDVLALDYFSELLFEGFTPNECTLASALKSSAGLRSHFWGSLIHGVGEKSKFSEHLLVKIALIEMYMKCGKAEESCSIFDTMIERNTVSYNSMIFGLGQNGYFDKAVRLSSSLQFINLHFEGPPAAKLCIVLLPLLCAALIVISRVDDYWQHWQDVFAGGSLVNTGRNFFGMFKLLIVDIPSICSLGQGFVSVHCEKMAKTRDRTEDFKDAVHTLVVSSGYTEEQIDILKNRIYDKEKHENATRWLPMLSDGSHADEVAHKHGVEGEKCFKGSLAYQEGKMDFDSLSHWLVEVIPLRAFRSYCGT</sequence>
<dbReference type="InterPro" id="IPR011990">
    <property type="entry name" value="TPR-like_helical_dom_sf"/>
</dbReference>
<evidence type="ECO:0000313" key="3">
    <source>
        <dbReference type="Proteomes" id="UP000775213"/>
    </source>
</evidence>
<dbReference type="AlphaFoldDB" id="A0AAV7GQC7"/>
<comment type="caution">
    <text evidence="2">The sequence shown here is derived from an EMBL/GenBank/DDBJ whole genome shotgun (WGS) entry which is preliminary data.</text>
</comment>